<evidence type="ECO:0000313" key="6">
    <source>
        <dbReference type="EMBL" id="MFC7292491.1"/>
    </source>
</evidence>
<evidence type="ECO:0000256" key="1">
    <source>
        <dbReference type="ARBA" id="ARBA00001974"/>
    </source>
</evidence>
<dbReference type="RefSeq" id="WP_382167961.1">
    <property type="nucleotide sequence ID" value="NZ_JBHTBR010000005.1"/>
</dbReference>
<keyword evidence="7" id="KW-1185">Reference proteome</keyword>
<dbReference type="Gene3D" id="3.50.50.60">
    <property type="entry name" value="FAD/NAD(P)-binding domain"/>
    <property type="match status" value="1"/>
</dbReference>
<dbReference type="PANTHER" id="PTHR42887">
    <property type="entry name" value="OS12G0638800 PROTEIN"/>
    <property type="match status" value="1"/>
</dbReference>
<dbReference type="PRINTS" id="PR00411">
    <property type="entry name" value="PNDRDTASEI"/>
</dbReference>
<gene>
    <name evidence="6" type="ORF">ACFQS8_12745</name>
</gene>
<dbReference type="InterPro" id="IPR023166">
    <property type="entry name" value="BaiN-like_dom_sf"/>
</dbReference>
<evidence type="ECO:0000256" key="3">
    <source>
        <dbReference type="ARBA" id="ARBA00022827"/>
    </source>
</evidence>
<evidence type="ECO:0000313" key="7">
    <source>
        <dbReference type="Proteomes" id="UP001596492"/>
    </source>
</evidence>
<evidence type="ECO:0000256" key="2">
    <source>
        <dbReference type="ARBA" id="ARBA00022630"/>
    </source>
</evidence>
<evidence type="ECO:0000259" key="5">
    <source>
        <dbReference type="Pfam" id="PF22780"/>
    </source>
</evidence>
<organism evidence="6 7">
    <name type="scientific">Hirschia litorea</name>
    <dbReference type="NCBI Taxonomy" id="1199156"/>
    <lineage>
        <taxon>Bacteria</taxon>
        <taxon>Pseudomonadati</taxon>
        <taxon>Pseudomonadota</taxon>
        <taxon>Alphaproteobacteria</taxon>
        <taxon>Hyphomonadales</taxon>
        <taxon>Hyphomonadaceae</taxon>
        <taxon>Hirschia</taxon>
    </lineage>
</organism>
<dbReference type="NCBIfam" id="TIGR00275">
    <property type="entry name" value="aminoacetone oxidase family FAD-binding enzyme"/>
    <property type="match status" value="1"/>
</dbReference>
<dbReference type="InterPro" id="IPR004792">
    <property type="entry name" value="BaiN-like"/>
</dbReference>
<dbReference type="Gene3D" id="1.10.8.260">
    <property type="entry name" value="HI0933 insert domain-like"/>
    <property type="match status" value="1"/>
</dbReference>
<comment type="caution">
    <text evidence="6">The sequence shown here is derived from an EMBL/GenBank/DDBJ whole genome shotgun (WGS) entry which is preliminary data.</text>
</comment>
<sequence length="394" mass="42895">MSSQNYDIIVLGAGAAGLFSAIQAGKRGRSVCVIDHAKKPAEKVRISGGGRCNFTNVNTHPSRFISQNPHFCKSALKQYTQHDFIARVEEQGIAYHEKALGQLFCDESANDIIQMLLDDCMFNNVDIMLSTDIHRVSKRDTEFLVQTSAGNMHCDSLIVATGGLSIPKMGATPFAYELAKQFGLNIIDPRPGLVPFMFGGELLAGMSELSGVSVNGRVDTGQMAFEEALLFTHRGLSGPAVLQASSYWFPGHEIEVDLACKVDALAALKKGREEAPKKKLASILETFLPSRLAQTISEETFPDIRIADLSNAKLDVVAKRIKHWRLKPVGTEGYRTAEVTIGGIDTNDLSSKTMEAKDVPGLFFIGEAVDVTGWLGGYNFQWAWSSGYVAGRNA</sequence>
<dbReference type="SUPFAM" id="SSF160996">
    <property type="entry name" value="HI0933 insert domain-like"/>
    <property type="match status" value="1"/>
</dbReference>
<feature type="domain" description="RsdA/BaiN/AoA(So)-like insert" evidence="5">
    <location>
        <begin position="190"/>
        <end position="339"/>
    </location>
</feature>
<name>A0ABW2IMW8_9PROT</name>
<feature type="domain" description="RsdA/BaiN/AoA(So)-like Rossmann fold-like" evidence="4">
    <location>
        <begin position="7"/>
        <end position="392"/>
    </location>
</feature>
<evidence type="ECO:0000259" key="4">
    <source>
        <dbReference type="Pfam" id="PF03486"/>
    </source>
</evidence>
<dbReference type="InterPro" id="IPR057661">
    <property type="entry name" value="RsdA/BaiN/AoA(So)_Rossmann"/>
</dbReference>
<dbReference type="Pfam" id="PF22780">
    <property type="entry name" value="HI0933_like_1st"/>
    <property type="match status" value="1"/>
</dbReference>
<protein>
    <submittedName>
        <fullName evidence="6">NAD(P)/FAD-dependent oxidoreductase</fullName>
    </submittedName>
</protein>
<reference evidence="7" key="1">
    <citation type="journal article" date="2019" name="Int. J. Syst. Evol. Microbiol.">
        <title>The Global Catalogue of Microorganisms (GCM) 10K type strain sequencing project: providing services to taxonomists for standard genome sequencing and annotation.</title>
        <authorList>
            <consortium name="The Broad Institute Genomics Platform"/>
            <consortium name="The Broad Institute Genome Sequencing Center for Infectious Disease"/>
            <person name="Wu L."/>
            <person name="Ma J."/>
        </authorList>
    </citation>
    <scope>NUCLEOTIDE SEQUENCE [LARGE SCALE GENOMIC DNA]</scope>
    <source>
        <strain evidence="7">CCUG 51308</strain>
    </source>
</reference>
<dbReference type="PANTHER" id="PTHR42887:SF2">
    <property type="entry name" value="OS12G0638800 PROTEIN"/>
    <property type="match status" value="1"/>
</dbReference>
<keyword evidence="2" id="KW-0285">Flavoprotein</keyword>
<proteinExistence type="predicted"/>
<dbReference type="Proteomes" id="UP001596492">
    <property type="component" value="Unassembled WGS sequence"/>
</dbReference>
<dbReference type="Gene3D" id="2.40.30.10">
    <property type="entry name" value="Translation factors"/>
    <property type="match status" value="1"/>
</dbReference>
<dbReference type="EMBL" id="JBHTBR010000005">
    <property type="protein sequence ID" value="MFC7292491.1"/>
    <property type="molecule type" value="Genomic_DNA"/>
</dbReference>
<dbReference type="SUPFAM" id="SSF51905">
    <property type="entry name" value="FAD/NAD(P)-binding domain"/>
    <property type="match status" value="1"/>
</dbReference>
<dbReference type="Pfam" id="PF03486">
    <property type="entry name" value="HI0933_like"/>
    <property type="match status" value="1"/>
</dbReference>
<dbReference type="PRINTS" id="PR00368">
    <property type="entry name" value="FADPNR"/>
</dbReference>
<accession>A0ABW2IMW8</accession>
<dbReference type="InterPro" id="IPR036188">
    <property type="entry name" value="FAD/NAD-bd_sf"/>
</dbReference>
<keyword evidence="3" id="KW-0274">FAD</keyword>
<comment type="cofactor">
    <cofactor evidence="1">
        <name>FAD</name>
        <dbReference type="ChEBI" id="CHEBI:57692"/>
    </cofactor>
</comment>
<dbReference type="InterPro" id="IPR055178">
    <property type="entry name" value="RsdA/BaiN/AoA(So)-like_dom"/>
</dbReference>